<accession>A0A7I9UW36</accession>
<organism evidence="9 10">
    <name type="scientific">Gordonia crocea</name>
    <dbReference type="NCBI Taxonomy" id="589162"/>
    <lineage>
        <taxon>Bacteria</taxon>
        <taxon>Bacillati</taxon>
        <taxon>Actinomycetota</taxon>
        <taxon>Actinomycetes</taxon>
        <taxon>Mycobacteriales</taxon>
        <taxon>Gordoniaceae</taxon>
        <taxon>Gordonia</taxon>
    </lineage>
</organism>
<comment type="similarity">
    <text evidence="2">Belongs to the DivIVA family.</text>
</comment>
<comment type="subcellular location">
    <subcellularLocation>
        <location evidence="1">Cytoplasm</location>
    </subcellularLocation>
</comment>
<dbReference type="Pfam" id="PF05103">
    <property type="entry name" value="DivIVA"/>
    <property type="match status" value="1"/>
</dbReference>
<reference evidence="10" key="1">
    <citation type="submission" date="2019-06" db="EMBL/GenBank/DDBJ databases">
        <title>Gordonia isolated from sludge of a wastewater treatment plant.</title>
        <authorList>
            <person name="Tamura T."/>
            <person name="Aoyama K."/>
            <person name="Kang Y."/>
            <person name="Saito S."/>
            <person name="Akiyama N."/>
            <person name="Yazawa K."/>
            <person name="Gonoi T."/>
            <person name="Mikami Y."/>
        </authorList>
    </citation>
    <scope>NUCLEOTIDE SEQUENCE [LARGE SCALE GENOMIC DNA]</scope>
    <source>
        <strain evidence="10">NBRC 107697</strain>
    </source>
</reference>
<evidence type="ECO:0000256" key="1">
    <source>
        <dbReference type="ARBA" id="ARBA00004496"/>
    </source>
</evidence>
<evidence type="ECO:0000313" key="9">
    <source>
        <dbReference type="EMBL" id="GED97424.1"/>
    </source>
</evidence>
<dbReference type="NCBIfam" id="TIGR03544">
    <property type="entry name" value="DivI1A_domain"/>
    <property type="match status" value="1"/>
</dbReference>
<proteinExistence type="inferred from homology"/>
<evidence type="ECO:0000256" key="4">
    <source>
        <dbReference type="ARBA" id="ARBA00022490"/>
    </source>
</evidence>
<dbReference type="AlphaFoldDB" id="A0A7I9UW36"/>
<sequence length="53" mass="5993">MPITPEDVHNVAFSKPPIGRRGYHEDEVDAFLDAVEEEIRRLHGIIRNLGGQP</sequence>
<keyword evidence="6" id="KW-0175">Coiled coil</keyword>
<evidence type="ECO:0000256" key="8">
    <source>
        <dbReference type="ARBA" id="ARBA00031737"/>
    </source>
</evidence>
<dbReference type="InterPro" id="IPR007793">
    <property type="entry name" value="DivIVA_fam"/>
</dbReference>
<dbReference type="EMBL" id="BJOU01000001">
    <property type="protein sequence ID" value="GED97424.1"/>
    <property type="molecule type" value="Genomic_DNA"/>
</dbReference>
<comment type="caution">
    <text evidence="9">The sequence shown here is derived from an EMBL/GenBank/DDBJ whole genome shotgun (WGS) entry which is preliminary data.</text>
</comment>
<protein>
    <recommendedName>
        <fullName evidence="3">Cell wall synthesis protein Wag31</fullName>
    </recommendedName>
    <alternativeName>
        <fullName evidence="8">Antigen 84</fullName>
    </alternativeName>
</protein>
<dbReference type="PANTHER" id="PTHR35794">
    <property type="entry name" value="CELL DIVISION PROTEIN DIVIVA"/>
    <property type="match status" value="1"/>
</dbReference>
<keyword evidence="7" id="KW-0131">Cell cycle</keyword>
<evidence type="ECO:0000256" key="6">
    <source>
        <dbReference type="ARBA" id="ARBA00023054"/>
    </source>
</evidence>
<evidence type="ECO:0000256" key="7">
    <source>
        <dbReference type="ARBA" id="ARBA00023306"/>
    </source>
</evidence>
<gene>
    <name evidence="9" type="ORF">nbrc107697_14630</name>
</gene>
<dbReference type="Gene3D" id="6.10.250.660">
    <property type="match status" value="1"/>
</dbReference>
<dbReference type="GO" id="GO:0005737">
    <property type="term" value="C:cytoplasm"/>
    <property type="evidence" value="ECO:0007669"/>
    <property type="project" value="UniProtKB-SubCell"/>
</dbReference>
<evidence type="ECO:0000313" key="10">
    <source>
        <dbReference type="Proteomes" id="UP000444980"/>
    </source>
</evidence>
<dbReference type="PANTHER" id="PTHR35794:SF2">
    <property type="entry name" value="CELL DIVISION PROTEIN DIVIVA"/>
    <property type="match status" value="1"/>
</dbReference>
<dbReference type="Proteomes" id="UP000444980">
    <property type="component" value="Unassembled WGS sequence"/>
</dbReference>
<keyword evidence="5" id="KW-0132">Cell division</keyword>
<dbReference type="GO" id="GO:0051301">
    <property type="term" value="P:cell division"/>
    <property type="evidence" value="ECO:0007669"/>
    <property type="project" value="UniProtKB-KW"/>
</dbReference>
<dbReference type="InterPro" id="IPR019933">
    <property type="entry name" value="DivIVA_domain"/>
</dbReference>
<keyword evidence="10" id="KW-1185">Reference proteome</keyword>
<evidence type="ECO:0000256" key="3">
    <source>
        <dbReference type="ARBA" id="ARBA00018787"/>
    </source>
</evidence>
<evidence type="ECO:0000256" key="5">
    <source>
        <dbReference type="ARBA" id="ARBA00022618"/>
    </source>
</evidence>
<keyword evidence="4" id="KW-0963">Cytoplasm</keyword>
<name>A0A7I9UW36_9ACTN</name>
<evidence type="ECO:0000256" key="2">
    <source>
        <dbReference type="ARBA" id="ARBA00009008"/>
    </source>
</evidence>